<keyword evidence="1" id="KW-0812">Transmembrane</keyword>
<keyword evidence="1" id="KW-1133">Transmembrane helix</keyword>
<protein>
    <recommendedName>
        <fullName evidence="4">G protein-coupled receptor</fullName>
    </recommendedName>
</protein>
<keyword evidence="1" id="KW-0472">Membrane</keyword>
<comment type="caution">
    <text evidence="2">The sequence shown here is derived from an EMBL/GenBank/DDBJ whole genome shotgun (WGS) entry which is preliminary data.</text>
</comment>
<feature type="non-terminal residue" evidence="2">
    <location>
        <position position="1"/>
    </location>
</feature>
<reference evidence="2" key="1">
    <citation type="submission" date="2023-10" db="EMBL/GenBank/DDBJ databases">
        <title>Genome assembly of Pristionchus species.</title>
        <authorList>
            <person name="Yoshida K."/>
            <person name="Sommer R.J."/>
        </authorList>
    </citation>
    <scope>NUCLEOTIDE SEQUENCE</scope>
    <source>
        <strain evidence="2">RS5133</strain>
    </source>
</reference>
<proteinExistence type="predicted"/>
<evidence type="ECO:0000256" key="1">
    <source>
        <dbReference type="SAM" id="Phobius"/>
    </source>
</evidence>
<gene>
    <name evidence="2" type="ORF">PFISCL1PPCAC_24561</name>
</gene>
<evidence type="ECO:0008006" key="4">
    <source>
        <dbReference type="Google" id="ProtNLM"/>
    </source>
</evidence>
<feature type="transmembrane region" description="Helical" evidence="1">
    <location>
        <begin position="75"/>
        <end position="96"/>
    </location>
</feature>
<dbReference type="AlphaFoldDB" id="A0AAV5WU94"/>
<feature type="transmembrane region" description="Helical" evidence="1">
    <location>
        <begin position="108"/>
        <end position="131"/>
    </location>
</feature>
<name>A0AAV5WU94_9BILA</name>
<dbReference type="EMBL" id="BTSY01000006">
    <property type="protein sequence ID" value="GMT33264.1"/>
    <property type="molecule type" value="Genomic_DNA"/>
</dbReference>
<dbReference type="Proteomes" id="UP001432322">
    <property type="component" value="Unassembled WGS sequence"/>
</dbReference>
<organism evidence="2 3">
    <name type="scientific">Pristionchus fissidentatus</name>
    <dbReference type="NCBI Taxonomy" id="1538716"/>
    <lineage>
        <taxon>Eukaryota</taxon>
        <taxon>Metazoa</taxon>
        <taxon>Ecdysozoa</taxon>
        <taxon>Nematoda</taxon>
        <taxon>Chromadorea</taxon>
        <taxon>Rhabditida</taxon>
        <taxon>Rhabditina</taxon>
        <taxon>Diplogasteromorpha</taxon>
        <taxon>Diplogasteroidea</taxon>
        <taxon>Neodiplogasteridae</taxon>
        <taxon>Pristionchus</taxon>
    </lineage>
</organism>
<accession>A0AAV5WU94</accession>
<evidence type="ECO:0000313" key="2">
    <source>
        <dbReference type="EMBL" id="GMT33264.1"/>
    </source>
</evidence>
<evidence type="ECO:0000313" key="3">
    <source>
        <dbReference type="Proteomes" id="UP001432322"/>
    </source>
</evidence>
<sequence>IQSFLGSIQMNYHIGWIYRLAVLSITHCCRRPLHFQINLLLNSAGILRLRILRSGTFCVSFQYVLRISFPYSSEHVLIVLMIISPFIMIAVCEIFCGKDKRIGSGLWIGILAFPISVVTITISIIVISIVIEINWRGKRERRKQLLLDSPCAGNIITRTLFGF</sequence>
<keyword evidence="3" id="KW-1185">Reference proteome</keyword>